<dbReference type="EMBL" id="AFNV02000022">
    <property type="protein sequence ID" value="ERJ18165.1"/>
    <property type="molecule type" value="Genomic_DNA"/>
</dbReference>
<dbReference type="InterPro" id="IPR017850">
    <property type="entry name" value="Alkaline_phosphatase_core_sf"/>
</dbReference>
<dbReference type="AlphaFoldDB" id="U2EJI1"/>
<dbReference type="Gene3D" id="3.40.720.10">
    <property type="entry name" value="Alkaline Phosphatase, subunit A"/>
    <property type="match status" value="1"/>
</dbReference>
<dbReference type="Pfam" id="PF01663">
    <property type="entry name" value="Phosphodiest"/>
    <property type="match status" value="1"/>
</dbReference>
<dbReference type="EC" id="3.2.1.21" evidence="2"/>
<dbReference type="OrthoDB" id="9771966at2"/>
<keyword evidence="1" id="KW-0472">Membrane</keyword>
<evidence type="ECO:0000313" key="3">
    <source>
        <dbReference type="Proteomes" id="UP000006242"/>
    </source>
</evidence>
<dbReference type="Proteomes" id="UP000006242">
    <property type="component" value="Unassembled WGS sequence"/>
</dbReference>
<organism evidence="2 3">
    <name type="scientific">Salinisphaera shabanensis E1L3A</name>
    <dbReference type="NCBI Taxonomy" id="1033802"/>
    <lineage>
        <taxon>Bacteria</taxon>
        <taxon>Pseudomonadati</taxon>
        <taxon>Pseudomonadota</taxon>
        <taxon>Gammaproteobacteria</taxon>
        <taxon>Salinisphaerales</taxon>
        <taxon>Salinisphaeraceae</taxon>
        <taxon>Salinisphaera</taxon>
    </lineage>
</organism>
<dbReference type="RefSeq" id="WP_006912394.1">
    <property type="nucleotide sequence ID" value="NZ_AFNV02000022.1"/>
</dbReference>
<dbReference type="SUPFAM" id="SSF53649">
    <property type="entry name" value="Alkaline phosphatase-like"/>
    <property type="match status" value="1"/>
</dbReference>
<reference evidence="2 3" key="2">
    <citation type="journal article" date="2013" name="PLoS ONE">
        <title>INDIGO - INtegrated Data Warehouse of MIcrobial GenOmes with Examples from the Red Sea Extremophiles.</title>
        <authorList>
            <person name="Alam I."/>
            <person name="Antunes A."/>
            <person name="Kamau A.A."/>
            <person name="Ba Alawi W."/>
            <person name="Kalkatawi M."/>
            <person name="Stingl U."/>
            <person name="Bajic V.B."/>
        </authorList>
    </citation>
    <scope>NUCLEOTIDE SEQUENCE [LARGE SCALE GENOMIC DNA]</scope>
    <source>
        <strain evidence="2 3">E1L3A</strain>
    </source>
</reference>
<sequence>MANKGLGARRIGALVLGLCMPFVLGGCVWQAAQFWVAGEQVELRETDTDERPAARDAPQLLVVAIDGIDRHLLYDMLRAGELPEMARLLADDGSNRFANAWFEDSIVSVLPSSTAVSWATTVTGTNPAEHGVAGNEYFIRRTGEYAAPVPVTIADATQVFNIYTEGYANDLLEAPTIYEQLRETDPGVRIWVGMHQFYSGADRLILTDRTAMLDAFQSLFAEHVASQLTGQQSLSLFEELDAEVIENMDDLIEDEPAADVITIYLPGLDHYAHINDAGPDVSRRDYLKKGLEPMMADLREALEDAGELDDRYIVITSDHGHTGVLHDDKHSLSTDGAGEPPNVLEAAGFTLRPYALEVDDDVFFDAVIAYQGALAYVYVADRTTCATRTTPCDWTQPARAEDIETAAEAFFQNNEDGLLVPEMRDTLDMILVRTAASDGDADQVFEVYTGHGQTQPIEDYLAAHPHPSYVDMPQRLRHLTIGPHGDRAGDLILVAHNGDRDDPAQRYYFAPLYHSWHGSPSARDSDLPLIVARRGHARDKTQGIVSATLQGRNDQRLIADVLLRLRRGTPSSANAATSQ</sequence>
<dbReference type="STRING" id="1033802.SSPSH_002942"/>
<comment type="caution">
    <text evidence="2">The sequence shown here is derived from an EMBL/GenBank/DDBJ whole genome shotgun (WGS) entry which is preliminary data.</text>
</comment>
<feature type="transmembrane region" description="Helical" evidence="1">
    <location>
        <begin position="12"/>
        <end position="32"/>
    </location>
</feature>
<accession>U2EJI1</accession>
<keyword evidence="2" id="KW-0326">Glycosidase</keyword>
<keyword evidence="1" id="KW-1133">Transmembrane helix</keyword>
<dbReference type="PANTHER" id="PTHR10151:SF120">
    <property type="entry name" value="BIS(5'-ADENOSYL)-TRIPHOSPHATASE"/>
    <property type="match status" value="1"/>
</dbReference>
<name>U2EJI1_9GAMM</name>
<protein>
    <submittedName>
        <fullName evidence="2">Beta-glucosidase protein</fullName>
        <ecNumber evidence="2">3.2.1.21</ecNumber>
    </submittedName>
</protein>
<keyword evidence="2" id="KW-0378">Hydrolase</keyword>
<keyword evidence="1" id="KW-0812">Transmembrane</keyword>
<dbReference type="GO" id="GO:0008422">
    <property type="term" value="F:beta-glucosidase activity"/>
    <property type="evidence" value="ECO:0007669"/>
    <property type="project" value="UniProtKB-EC"/>
</dbReference>
<evidence type="ECO:0000313" key="2">
    <source>
        <dbReference type="EMBL" id="ERJ18165.1"/>
    </source>
</evidence>
<dbReference type="PROSITE" id="PS51257">
    <property type="entry name" value="PROKAR_LIPOPROTEIN"/>
    <property type="match status" value="1"/>
</dbReference>
<proteinExistence type="predicted"/>
<keyword evidence="3" id="KW-1185">Reference proteome</keyword>
<evidence type="ECO:0000256" key="1">
    <source>
        <dbReference type="SAM" id="Phobius"/>
    </source>
</evidence>
<dbReference type="InterPro" id="IPR002591">
    <property type="entry name" value="Phosphodiest/P_Trfase"/>
</dbReference>
<reference evidence="2 3" key="1">
    <citation type="journal article" date="2011" name="J. Bacteriol.">
        <title>Genome sequence of Salinisphaera shabanensis, a gammaproteobacterium from the harsh, variable environment of the brine-seawater interface of the Shaban Deep in the Red Sea.</title>
        <authorList>
            <person name="Antunes A."/>
            <person name="Alam I."/>
            <person name="Bajic V.B."/>
            <person name="Stingl U."/>
        </authorList>
    </citation>
    <scope>NUCLEOTIDE SEQUENCE [LARGE SCALE GENOMIC DNA]</scope>
    <source>
        <strain evidence="2 3">E1L3A</strain>
    </source>
</reference>
<gene>
    <name evidence="2" type="ORF">SSPSH_002942</name>
</gene>
<dbReference type="PANTHER" id="PTHR10151">
    <property type="entry name" value="ECTONUCLEOTIDE PYROPHOSPHATASE/PHOSPHODIESTERASE"/>
    <property type="match status" value="1"/>
</dbReference>